<keyword evidence="3" id="KW-1185">Reference proteome</keyword>
<protein>
    <submittedName>
        <fullName evidence="2">Uncharacterized protein</fullName>
    </submittedName>
</protein>
<evidence type="ECO:0000313" key="2">
    <source>
        <dbReference type="EnsemblPlants" id="ONIVA04G20980.1"/>
    </source>
</evidence>
<sequence length="216" mass="22945">MERTKIYFLHLPLPALPLSRETDPLLEYYSSPLTPGGDGASSCRLVVMVAAPPPRLLPLPLYPSPRLLLLPRHDADGKPRRGGVPGGGGWRGGGGSTRGRLHRGDLAEGDLEQPPPSRGGAASSSPPTPPRRGLLPVDRTADPDPAGAAAVSSVINRRGGGWIRLSRRRGRRGRREQTAARTKRVRDSGLLCDSSLCSCVIPLLFVFLGDSSCVLG</sequence>
<dbReference type="EnsemblPlants" id="ONIVA04G20980.1">
    <property type="protein sequence ID" value="ONIVA04G20980.1"/>
    <property type="gene ID" value="ONIVA04G20980"/>
</dbReference>
<name>A0A0E0H4P1_ORYNI</name>
<proteinExistence type="predicted"/>
<dbReference type="AlphaFoldDB" id="A0A0E0H4P1"/>
<accession>A0A0E0H4P1</accession>
<dbReference type="Proteomes" id="UP000006591">
    <property type="component" value="Chromosome 4"/>
</dbReference>
<dbReference type="Gramene" id="ONIVA04G20980.1">
    <property type="protein sequence ID" value="ONIVA04G20980.1"/>
    <property type="gene ID" value="ONIVA04G20980"/>
</dbReference>
<organism evidence="2">
    <name type="scientific">Oryza nivara</name>
    <name type="common">Indian wild rice</name>
    <name type="synonym">Oryza sativa f. spontanea</name>
    <dbReference type="NCBI Taxonomy" id="4536"/>
    <lineage>
        <taxon>Eukaryota</taxon>
        <taxon>Viridiplantae</taxon>
        <taxon>Streptophyta</taxon>
        <taxon>Embryophyta</taxon>
        <taxon>Tracheophyta</taxon>
        <taxon>Spermatophyta</taxon>
        <taxon>Magnoliopsida</taxon>
        <taxon>Liliopsida</taxon>
        <taxon>Poales</taxon>
        <taxon>Poaceae</taxon>
        <taxon>BOP clade</taxon>
        <taxon>Oryzoideae</taxon>
        <taxon>Oryzeae</taxon>
        <taxon>Oryzinae</taxon>
        <taxon>Oryza</taxon>
    </lineage>
</organism>
<reference evidence="2" key="2">
    <citation type="submission" date="2018-04" db="EMBL/GenBank/DDBJ databases">
        <title>OnivRS2 (Oryza nivara Reference Sequence Version 2).</title>
        <authorList>
            <person name="Zhang J."/>
            <person name="Kudrna D."/>
            <person name="Lee S."/>
            <person name="Talag J."/>
            <person name="Rajasekar S."/>
            <person name="Welchert J."/>
            <person name="Hsing Y.-I."/>
            <person name="Wing R.A."/>
        </authorList>
    </citation>
    <scope>NUCLEOTIDE SEQUENCE [LARGE SCALE GENOMIC DNA]</scope>
    <source>
        <strain evidence="2">SL10</strain>
    </source>
</reference>
<evidence type="ECO:0000313" key="3">
    <source>
        <dbReference type="Proteomes" id="UP000006591"/>
    </source>
</evidence>
<feature type="region of interest" description="Disordered" evidence="1">
    <location>
        <begin position="72"/>
        <end position="151"/>
    </location>
</feature>
<evidence type="ECO:0000256" key="1">
    <source>
        <dbReference type="SAM" id="MobiDB-lite"/>
    </source>
</evidence>
<dbReference type="HOGENOM" id="CLU_1126057_0_0_1"/>
<reference evidence="2" key="1">
    <citation type="submission" date="2015-04" db="UniProtKB">
        <authorList>
            <consortium name="EnsemblPlants"/>
        </authorList>
    </citation>
    <scope>IDENTIFICATION</scope>
    <source>
        <strain evidence="2">SL10</strain>
    </source>
</reference>
<feature type="compositionally biased region" description="Low complexity" evidence="1">
    <location>
        <begin position="118"/>
        <end position="136"/>
    </location>
</feature>
<feature type="compositionally biased region" description="Gly residues" evidence="1">
    <location>
        <begin position="83"/>
        <end position="97"/>
    </location>
</feature>